<feature type="compositionally biased region" description="Low complexity" evidence="1">
    <location>
        <begin position="170"/>
        <end position="179"/>
    </location>
</feature>
<feature type="compositionally biased region" description="Pro residues" evidence="1">
    <location>
        <begin position="223"/>
        <end position="234"/>
    </location>
</feature>
<accession>A0A9Q9B3C9</accession>
<protein>
    <submittedName>
        <fullName evidence="2">Uncharacterized protein</fullName>
    </submittedName>
</protein>
<sequence length="525" mass="57582">MTYDMDTTIVEATSLSAITNIAANPPQHAGVPHDIPRLALVLYIARVPGSRDVFLTPMKPREKVVTAEDVSSSLYYIHVNSPEDYDDTAARPSSVNTDASHLLPIREESWRRNPVQPRRPVAPPTPPYPMDDGPPRLNLRTPSPPRHSRLARKPVGSSNSSNSHPSALTPGLPVLSRRPLPSPPADEQPYEPSLHAHNKHLLRRAESSDENNPYSMPLLEPSVPFPDPADLPPPGSLTLIRRDPASCDQWNVAFIHDPPLDEVSSAALRNPTAAQRTKRSGAPLFLDISNPAYEQFIKDKRPGSRVSQDTASSGNSDAPEGIFRRRLYMPSSKYSAHEYSQHARFGSVAPLEDGTSSSRHLPKRSSMDFYGQSSYADRRNKGYTFSSPWDARCEFSTGVSGKSLKCKHHLPSTYGGTIAVEVSELRFNLPTASSKIANTPLSDKRSPYMSGLHRRLHSSSDSGSVDFVFDDEGKLDLTLGQEKAGGGFGGKQAKLGKLIIQPEGLGMLDLLVAANIGLWWRAWGR</sequence>
<evidence type="ECO:0000256" key="1">
    <source>
        <dbReference type="SAM" id="MobiDB-lite"/>
    </source>
</evidence>
<feature type="compositionally biased region" description="Polar residues" evidence="1">
    <location>
        <begin position="305"/>
        <end position="316"/>
    </location>
</feature>
<dbReference type="Proteomes" id="UP001056384">
    <property type="component" value="Chromosome 8"/>
</dbReference>
<dbReference type="EMBL" id="CP099425">
    <property type="protein sequence ID" value="USW56667.1"/>
    <property type="molecule type" value="Genomic_DNA"/>
</dbReference>
<name>A0A9Q9B3C9_9PEZI</name>
<organism evidence="2 3">
    <name type="scientific">Septoria linicola</name>
    <dbReference type="NCBI Taxonomy" id="215465"/>
    <lineage>
        <taxon>Eukaryota</taxon>
        <taxon>Fungi</taxon>
        <taxon>Dikarya</taxon>
        <taxon>Ascomycota</taxon>
        <taxon>Pezizomycotina</taxon>
        <taxon>Dothideomycetes</taxon>
        <taxon>Dothideomycetidae</taxon>
        <taxon>Mycosphaerellales</taxon>
        <taxon>Mycosphaerellaceae</taxon>
        <taxon>Septoria</taxon>
    </lineage>
</organism>
<proteinExistence type="predicted"/>
<keyword evidence="3" id="KW-1185">Reference proteome</keyword>
<feature type="region of interest" description="Disordered" evidence="1">
    <location>
        <begin position="298"/>
        <end position="322"/>
    </location>
</feature>
<evidence type="ECO:0000313" key="2">
    <source>
        <dbReference type="EMBL" id="USW56667.1"/>
    </source>
</evidence>
<reference evidence="2" key="1">
    <citation type="submission" date="2022-06" db="EMBL/GenBank/DDBJ databases">
        <title>Complete genome sequences of two strains of the flax pathogen Septoria linicola.</title>
        <authorList>
            <person name="Lapalu N."/>
            <person name="Simon A."/>
            <person name="Demenou B."/>
            <person name="Paumier D."/>
            <person name="Guillot M.-P."/>
            <person name="Gout L."/>
            <person name="Valade R."/>
        </authorList>
    </citation>
    <scope>NUCLEOTIDE SEQUENCE</scope>
    <source>
        <strain evidence="2">SE15195</strain>
    </source>
</reference>
<dbReference type="AlphaFoldDB" id="A0A9Q9B3C9"/>
<feature type="compositionally biased region" description="Pro residues" evidence="1">
    <location>
        <begin position="120"/>
        <end position="129"/>
    </location>
</feature>
<feature type="region of interest" description="Disordered" evidence="1">
    <location>
        <begin position="85"/>
        <end position="234"/>
    </location>
</feature>
<feature type="region of interest" description="Disordered" evidence="1">
    <location>
        <begin position="349"/>
        <end position="368"/>
    </location>
</feature>
<gene>
    <name evidence="2" type="ORF">Slin15195_G099860</name>
</gene>
<dbReference type="OrthoDB" id="5426191at2759"/>
<evidence type="ECO:0000313" key="3">
    <source>
        <dbReference type="Proteomes" id="UP001056384"/>
    </source>
</evidence>